<dbReference type="AlphaFoldDB" id="A0A9P7DY31"/>
<dbReference type="Proteomes" id="UP000807769">
    <property type="component" value="Unassembled WGS sequence"/>
</dbReference>
<dbReference type="EMBL" id="JABBWG010000049">
    <property type="protein sequence ID" value="KAG1805975.1"/>
    <property type="molecule type" value="Genomic_DNA"/>
</dbReference>
<evidence type="ECO:0000313" key="2">
    <source>
        <dbReference type="Proteomes" id="UP000807769"/>
    </source>
</evidence>
<accession>A0A9P7DY31</accession>
<reference evidence="1" key="1">
    <citation type="journal article" date="2020" name="New Phytol.">
        <title>Comparative genomics reveals dynamic genome evolution in host specialist ectomycorrhizal fungi.</title>
        <authorList>
            <person name="Lofgren L.A."/>
            <person name="Nguyen N.H."/>
            <person name="Vilgalys R."/>
            <person name="Ruytinx J."/>
            <person name="Liao H.L."/>
            <person name="Branco S."/>
            <person name="Kuo A."/>
            <person name="LaButti K."/>
            <person name="Lipzen A."/>
            <person name="Andreopoulos W."/>
            <person name="Pangilinan J."/>
            <person name="Riley R."/>
            <person name="Hundley H."/>
            <person name="Na H."/>
            <person name="Barry K."/>
            <person name="Grigoriev I.V."/>
            <person name="Stajich J.E."/>
            <person name="Kennedy P.G."/>
        </authorList>
    </citation>
    <scope>NUCLEOTIDE SEQUENCE</scope>
    <source>
        <strain evidence="1">MN1</strain>
    </source>
</reference>
<protein>
    <submittedName>
        <fullName evidence="1">Uncharacterized protein</fullName>
    </submittedName>
</protein>
<evidence type="ECO:0000313" key="1">
    <source>
        <dbReference type="EMBL" id="KAG1805975.1"/>
    </source>
</evidence>
<sequence length="69" mass="7517">IHGILAQVPLVRNGAQWDCRAWMIHALAGLRAKGSDFSTILDITNAVQADSELKAFDDIAKDCSFEEAT</sequence>
<dbReference type="OrthoDB" id="2671079at2759"/>
<comment type="caution">
    <text evidence="1">The sequence shown here is derived from an EMBL/GenBank/DDBJ whole genome shotgun (WGS) entry which is preliminary data.</text>
</comment>
<proteinExistence type="predicted"/>
<organism evidence="1 2">
    <name type="scientific">Suillus subaureus</name>
    <dbReference type="NCBI Taxonomy" id="48587"/>
    <lineage>
        <taxon>Eukaryota</taxon>
        <taxon>Fungi</taxon>
        <taxon>Dikarya</taxon>
        <taxon>Basidiomycota</taxon>
        <taxon>Agaricomycotina</taxon>
        <taxon>Agaricomycetes</taxon>
        <taxon>Agaricomycetidae</taxon>
        <taxon>Boletales</taxon>
        <taxon>Suillineae</taxon>
        <taxon>Suillaceae</taxon>
        <taxon>Suillus</taxon>
    </lineage>
</organism>
<keyword evidence="2" id="KW-1185">Reference proteome</keyword>
<dbReference type="GeneID" id="64625756"/>
<name>A0A9P7DY31_9AGAM</name>
<dbReference type="RefSeq" id="XP_041187551.1">
    <property type="nucleotide sequence ID" value="XM_041331739.1"/>
</dbReference>
<feature type="non-terminal residue" evidence="1">
    <location>
        <position position="1"/>
    </location>
</feature>
<gene>
    <name evidence="1" type="ORF">BJ212DRAFT_1283157</name>
</gene>